<dbReference type="EMBL" id="RBLC01000005">
    <property type="protein sequence ID" value="RKS19102.1"/>
    <property type="molecule type" value="Genomic_DNA"/>
</dbReference>
<keyword evidence="2" id="KW-1185">Reference proteome</keyword>
<protein>
    <submittedName>
        <fullName evidence="1">Uncharacterized protein</fullName>
    </submittedName>
</protein>
<name>A0A495M1A6_9FLAO</name>
<comment type="caution">
    <text evidence="1">The sequence shown here is derived from an EMBL/GenBank/DDBJ whole genome shotgun (WGS) entry which is preliminary data.</text>
</comment>
<reference evidence="1 2" key="1">
    <citation type="submission" date="2018-10" db="EMBL/GenBank/DDBJ databases">
        <title>Genomic Encyclopedia of Archaeal and Bacterial Type Strains, Phase II (KMG-II): from individual species to whole genera.</title>
        <authorList>
            <person name="Goeker M."/>
        </authorList>
    </citation>
    <scope>NUCLEOTIDE SEQUENCE [LARGE SCALE GENOMIC DNA]</scope>
    <source>
        <strain evidence="1 2">DSM 29537</strain>
    </source>
</reference>
<dbReference type="RefSeq" id="WP_121377334.1">
    <property type="nucleotide sequence ID" value="NZ_RBLC01000005.1"/>
</dbReference>
<gene>
    <name evidence="1" type="ORF">CLV94_3053</name>
</gene>
<dbReference type="AlphaFoldDB" id="A0A495M1A6"/>
<dbReference type="Proteomes" id="UP000277579">
    <property type="component" value="Unassembled WGS sequence"/>
</dbReference>
<sequence length="498" mass="59458">MFLIAVKQGNITRNNWDSSTTSVRPTLNEILDFYIPKVITKSQKLLPKKIVVCTNGELDQTVLNNWNGFIDNATTKEIEFEFWGIDKIVSLVDRHLIPEQIFPNEYKTLLRKTLAFIDLVDYDLNHYYSLLENLFSKKNTSKKQIVKTLRIVRICFNTIIKWSEDAENLKPAFIASERTLLLSWKWMRENNLLKENYVLDEFYQIHQMKIKVGREYFLKTREHFYVKHSLFKYSRNQLEYSLTVWEQIGILSSLILVELFEAEIHYQENTEYSKICYSNVREYVTGLQYLITNNPPSKYPEYDEHLIEISLALIALFKTQENKFASQWIEYLISGLNDYYKLKKFIPLFTSDYEKLANIHLGNDISEPHSSMLIPILIEWSVILNEPKLYELIKKLIDQNYPEINLQIWFPEMTTENYLFNSNMSRNSGHTKCSINLYSDFQEYKNEMIEEKALLFEEKDFTIFKNYFYYLGYLSSRHYRSNLLPVYWREFLNESLPS</sequence>
<evidence type="ECO:0000313" key="1">
    <source>
        <dbReference type="EMBL" id="RKS19102.1"/>
    </source>
</evidence>
<proteinExistence type="predicted"/>
<organism evidence="1 2">
    <name type="scientific">Flavobacterium endophyticum</name>
    <dbReference type="NCBI Taxonomy" id="1540163"/>
    <lineage>
        <taxon>Bacteria</taxon>
        <taxon>Pseudomonadati</taxon>
        <taxon>Bacteroidota</taxon>
        <taxon>Flavobacteriia</taxon>
        <taxon>Flavobacteriales</taxon>
        <taxon>Flavobacteriaceae</taxon>
        <taxon>Flavobacterium</taxon>
    </lineage>
</organism>
<accession>A0A495M1A6</accession>
<dbReference type="OrthoDB" id="5540856at2"/>
<evidence type="ECO:0000313" key="2">
    <source>
        <dbReference type="Proteomes" id="UP000277579"/>
    </source>
</evidence>